<comment type="caution">
    <text evidence="1">The sequence shown here is derived from an EMBL/GenBank/DDBJ whole genome shotgun (WGS) entry which is preliminary data.</text>
</comment>
<evidence type="ECO:0000313" key="1">
    <source>
        <dbReference type="EMBL" id="MCQ0969562.1"/>
    </source>
</evidence>
<name>A0ABT1MMQ6_9RHOB</name>
<proteinExistence type="predicted"/>
<keyword evidence="2" id="KW-1185">Reference proteome</keyword>
<dbReference type="RefSeq" id="WP_255328565.1">
    <property type="nucleotide sequence ID" value="NZ_JAKZEU010000002.1"/>
</dbReference>
<gene>
    <name evidence="1" type="ORF">MLD63_03825</name>
</gene>
<evidence type="ECO:0008006" key="3">
    <source>
        <dbReference type="Google" id="ProtNLM"/>
    </source>
</evidence>
<accession>A0ABT1MMQ6</accession>
<protein>
    <recommendedName>
        <fullName evidence="3">Type I restriction enzyme R protein N-terminal domain-containing protein</fullName>
    </recommendedName>
</protein>
<reference evidence="1 2" key="1">
    <citation type="submission" date="2022-03" db="EMBL/GenBank/DDBJ databases">
        <authorList>
            <person name="He Y."/>
        </authorList>
    </citation>
    <scope>NUCLEOTIDE SEQUENCE [LARGE SCALE GENOMIC DNA]</scope>
    <source>
        <strain evidence="1 2">TK19116</strain>
    </source>
</reference>
<evidence type="ECO:0000313" key="2">
    <source>
        <dbReference type="Proteomes" id="UP001203945"/>
    </source>
</evidence>
<dbReference type="Proteomes" id="UP001203945">
    <property type="component" value="Unassembled WGS sequence"/>
</dbReference>
<dbReference type="EMBL" id="JAKZEU010000002">
    <property type="protein sequence ID" value="MCQ0969562.1"/>
    <property type="molecule type" value="Genomic_DNA"/>
</dbReference>
<organism evidence="1 2">
    <name type="scientific">Paracoccus albicereus</name>
    <dbReference type="NCBI Taxonomy" id="2922394"/>
    <lineage>
        <taxon>Bacteria</taxon>
        <taxon>Pseudomonadati</taxon>
        <taxon>Pseudomonadota</taxon>
        <taxon>Alphaproteobacteria</taxon>
        <taxon>Rhodobacterales</taxon>
        <taxon>Paracoccaceae</taxon>
        <taxon>Paracoccus</taxon>
    </lineage>
</organism>
<sequence length="159" mass="17912">MDRYKLDEIISLCLQDLYNQDGQILAQDVGERAICGRLAMLMDPRLPLYSVDIEYNRKGPGLEPKDIEMPDENGDLTAHRVFPDIIVHERGHNLRNLLVVEVKKSTNAVADEHDLAKLHALCGQLRYQYGLFLRLSTGPNSDLAGVQRQWVEGPAAGEF</sequence>